<dbReference type="CDD" id="cd00887">
    <property type="entry name" value="MoeA"/>
    <property type="match status" value="1"/>
</dbReference>
<dbReference type="GO" id="GO:0006777">
    <property type="term" value="P:Mo-molybdopterin cofactor biosynthetic process"/>
    <property type="evidence" value="ECO:0007669"/>
    <property type="project" value="UniProtKB-UniRule"/>
</dbReference>
<sequence>MPEFLTPVTPAEAHARFARVYTPRPRGTERVSLRHAHRRVLARDVVAAEDLPEFDKATVDGYAVRAADTADASERRPASLTIVGEVQMGSPPPFAVGAGEAARIPTGGMVPRGADAIIMLEQVEAHGATTVQAKRRVAPGENVLRRAEDVKRGEAVLRRGARLRPQDVGLLAGIGVVDVEVYLRPRVAVLATGDEIIPPDRRPGPGEVRDINTYTLSARVEQEGGVPEVYGIIPDDREVLLRTLRSARAAADLVLVSGGSSVGAKDAVAWAINTMGTPGVVVHGVSIKPGKPTILGLVDGTPIIGLPGHTVSGLVIFDVFVRDLLRGLAGRTAPRGFGRTVRARLGRRVPPAGGREDHVRVSLEERDGDLWALPQLGKSGVITTMTRADGVIVVPLGQDGLEEGAEVDVELFEP</sequence>
<dbReference type="SUPFAM" id="SSF63867">
    <property type="entry name" value="MoeA C-terminal domain-like"/>
    <property type="match status" value="1"/>
</dbReference>
<keyword evidence="7 9" id="KW-0808">Transferase</keyword>
<keyword evidence="4 7" id="KW-0500">Molybdenum</keyword>
<keyword evidence="7" id="KW-0479">Metal-binding</keyword>
<dbReference type="Proteomes" id="UP000318509">
    <property type="component" value="Unassembled WGS sequence"/>
</dbReference>
<dbReference type="PANTHER" id="PTHR10192">
    <property type="entry name" value="MOLYBDOPTERIN BIOSYNTHESIS PROTEIN"/>
    <property type="match status" value="1"/>
</dbReference>
<evidence type="ECO:0000256" key="1">
    <source>
        <dbReference type="ARBA" id="ARBA00002901"/>
    </source>
</evidence>
<dbReference type="Pfam" id="PF03454">
    <property type="entry name" value="MoeA_C"/>
    <property type="match status" value="1"/>
</dbReference>
<comment type="caution">
    <text evidence="9">The sequence shown here is derived from an EMBL/GenBank/DDBJ whole genome shotgun (WGS) entry which is preliminary data.</text>
</comment>
<comment type="catalytic activity">
    <reaction evidence="6">
        <text>adenylyl-molybdopterin + molybdate = Mo-molybdopterin + AMP + H(+)</text>
        <dbReference type="Rhea" id="RHEA:35047"/>
        <dbReference type="ChEBI" id="CHEBI:15378"/>
        <dbReference type="ChEBI" id="CHEBI:36264"/>
        <dbReference type="ChEBI" id="CHEBI:62727"/>
        <dbReference type="ChEBI" id="CHEBI:71302"/>
        <dbReference type="ChEBI" id="CHEBI:456215"/>
        <dbReference type="EC" id="2.10.1.1"/>
    </reaction>
</comment>
<dbReference type="InterPro" id="IPR036425">
    <property type="entry name" value="MoaB/Mog-like_dom_sf"/>
</dbReference>
<dbReference type="NCBIfam" id="NF045515">
    <property type="entry name" value="Glp_gephyrin"/>
    <property type="match status" value="1"/>
</dbReference>
<dbReference type="Pfam" id="PF00994">
    <property type="entry name" value="MoCF_biosynth"/>
    <property type="match status" value="1"/>
</dbReference>
<protein>
    <recommendedName>
        <fullName evidence="7">Molybdopterin molybdenumtransferase</fullName>
        <ecNumber evidence="7">2.10.1.1</ecNumber>
    </recommendedName>
</protein>
<evidence type="ECO:0000256" key="2">
    <source>
        <dbReference type="ARBA" id="ARBA00005046"/>
    </source>
</evidence>
<keyword evidence="7" id="KW-0460">Magnesium</keyword>
<comment type="cofactor">
    <cofactor evidence="7">
        <name>Mg(2+)</name>
        <dbReference type="ChEBI" id="CHEBI:18420"/>
    </cofactor>
</comment>
<reference evidence="9 10" key="1">
    <citation type="journal article" date="2019" name="Nat. Microbiol.">
        <title>Mediterranean grassland soil C-N compound turnover is dependent on rainfall and depth, and is mediated by genomically divergent microorganisms.</title>
        <authorList>
            <person name="Diamond S."/>
            <person name="Andeer P.F."/>
            <person name="Li Z."/>
            <person name="Crits-Christoph A."/>
            <person name="Burstein D."/>
            <person name="Anantharaman K."/>
            <person name="Lane K.R."/>
            <person name="Thomas B.C."/>
            <person name="Pan C."/>
            <person name="Northen T.R."/>
            <person name="Banfield J.F."/>
        </authorList>
    </citation>
    <scope>NUCLEOTIDE SEQUENCE [LARGE SCALE GENOMIC DNA]</scope>
    <source>
        <strain evidence="9">NP_3</strain>
    </source>
</reference>
<dbReference type="UniPathway" id="UPA00344"/>
<gene>
    <name evidence="9" type="ORF">E6H00_15835</name>
</gene>
<dbReference type="Gene3D" id="2.40.340.10">
    <property type="entry name" value="MoeA, C-terminal, domain IV"/>
    <property type="match status" value="1"/>
</dbReference>
<dbReference type="InterPro" id="IPR038987">
    <property type="entry name" value="MoeA-like"/>
</dbReference>
<dbReference type="PROSITE" id="PS01079">
    <property type="entry name" value="MOCF_BIOSYNTHESIS_2"/>
    <property type="match status" value="1"/>
</dbReference>
<dbReference type="AlphaFoldDB" id="A0A537JUZ2"/>
<evidence type="ECO:0000256" key="3">
    <source>
        <dbReference type="ARBA" id="ARBA00010763"/>
    </source>
</evidence>
<dbReference type="Gene3D" id="2.170.190.11">
    <property type="entry name" value="Molybdopterin biosynthesis moea protein, domain 3"/>
    <property type="match status" value="1"/>
</dbReference>
<name>A0A537JUZ2_9BACT</name>
<proteinExistence type="inferred from homology"/>
<dbReference type="SUPFAM" id="SSF53218">
    <property type="entry name" value="Molybdenum cofactor biosynthesis proteins"/>
    <property type="match status" value="1"/>
</dbReference>
<dbReference type="GO" id="GO:0005829">
    <property type="term" value="C:cytosol"/>
    <property type="evidence" value="ECO:0007669"/>
    <property type="project" value="TreeGrafter"/>
</dbReference>
<evidence type="ECO:0000256" key="5">
    <source>
        <dbReference type="ARBA" id="ARBA00023150"/>
    </source>
</evidence>
<dbReference type="Gene3D" id="3.90.105.10">
    <property type="entry name" value="Molybdopterin biosynthesis moea protein, domain 2"/>
    <property type="match status" value="1"/>
</dbReference>
<dbReference type="InterPro" id="IPR008284">
    <property type="entry name" value="MoCF_biosynth_CS"/>
</dbReference>
<evidence type="ECO:0000313" key="10">
    <source>
        <dbReference type="Proteomes" id="UP000318509"/>
    </source>
</evidence>
<dbReference type="EMBL" id="VBAK01000161">
    <property type="protein sequence ID" value="TMI87355.1"/>
    <property type="molecule type" value="Genomic_DNA"/>
</dbReference>
<dbReference type="Pfam" id="PF03453">
    <property type="entry name" value="MoeA_N"/>
    <property type="match status" value="1"/>
</dbReference>
<evidence type="ECO:0000259" key="8">
    <source>
        <dbReference type="SMART" id="SM00852"/>
    </source>
</evidence>
<dbReference type="PANTHER" id="PTHR10192:SF5">
    <property type="entry name" value="GEPHYRIN"/>
    <property type="match status" value="1"/>
</dbReference>
<evidence type="ECO:0000256" key="6">
    <source>
        <dbReference type="ARBA" id="ARBA00047317"/>
    </source>
</evidence>
<evidence type="ECO:0000313" key="9">
    <source>
        <dbReference type="EMBL" id="TMI87355.1"/>
    </source>
</evidence>
<dbReference type="InterPro" id="IPR005110">
    <property type="entry name" value="MoeA_linker/N"/>
</dbReference>
<keyword evidence="5 7" id="KW-0501">Molybdenum cofactor biosynthesis</keyword>
<comment type="function">
    <text evidence="1 7">Catalyzes the insertion of molybdate into adenylated molybdopterin with the concomitant release of AMP.</text>
</comment>
<evidence type="ECO:0000256" key="7">
    <source>
        <dbReference type="RuleBase" id="RU365090"/>
    </source>
</evidence>
<organism evidence="9 10">
    <name type="scientific">Candidatus Segetimicrobium genomatis</name>
    <dbReference type="NCBI Taxonomy" id="2569760"/>
    <lineage>
        <taxon>Bacteria</taxon>
        <taxon>Bacillati</taxon>
        <taxon>Candidatus Sysuimicrobiota</taxon>
        <taxon>Candidatus Sysuimicrobiia</taxon>
        <taxon>Candidatus Sysuimicrobiales</taxon>
        <taxon>Candidatus Segetimicrobiaceae</taxon>
        <taxon>Candidatus Segetimicrobium</taxon>
    </lineage>
</organism>
<dbReference type="InterPro" id="IPR036688">
    <property type="entry name" value="MoeA_C_domain_IV_sf"/>
</dbReference>
<dbReference type="InterPro" id="IPR001453">
    <property type="entry name" value="MoaB/Mog_dom"/>
</dbReference>
<evidence type="ECO:0000256" key="4">
    <source>
        <dbReference type="ARBA" id="ARBA00022505"/>
    </source>
</evidence>
<dbReference type="NCBIfam" id="TIGR00177">
    <property type="entry name" value="molyb_syn"/>
    <property type="match status" value="1"/>
</dbReference>
<dbReference type="EC" id="2.10.1.1" evidence="7"/>
<dbReference type="Gene3D" id="3.40.980.10">
    <property type="entry name" value="MoaB/Mog-like domain"/>
    <property type="match status" value="1"/>
</dbReference>
<accession>A0A537JUZ2</accession>
<dbReference type="SUPFAM" id="SSF63882">
    <property type="entry name" value="MoeA N-terminal region -like"/>
    <property type="match status" value="1"/>
</dbReference>
<dbReference type="InterPro" id="IPR005111">
    <property type="entry name" value="MoeA_C_domain_IV"/>
</dbReference>
<feature type="domain" description="MoaB/Mog" evidence="8">
    <location>
        <begin position="188"/>
        <end position="327"/>
    </location>
</feature>
<comment type="pathway">
    <text evidence="2 7">Cofactor biosynthesis; molybdopterin biosynthesis.</text>
</comment>
<dbReference type="GO" id="GO:0061599">
    <property type="term" value="F:molybdopterin molybdotransferase activity"/>
    <property type="evidence" value="ECO:0007669"/>
    <property type="project" value="UniProtKB-UniRule"/>
</dbReference>
<dbReference type="SMART" id="SM00852">
    <property type="entry name" value="MoCF_biosynth"/>
    <property type="match status" value="1"/>
</dbReference>
<comment type="similarity">
    <text evidence="3 7">Belongs to the MoeA family.</text>
</comment>
<dbReference type="GO" id="GO:0046872">
    <property type="term" value="F:metal ion binding"/>
    <property type="evidence" value="ECO:0007669"/>
    <property type="project" value="UniProtKB-UniRule"/>
</dbReference>
<dbReference type="InterPro" id="IPR036135">
    <property type="entry name" value="MoeA_linker/N_sf"/>
</dbReference>